<dbReference type="InParanoid" id="C1E1J5"/>
<feature type="chain" id="PRO_5002908876" description="EGF-like domain-containing protein" evidence="3">
    <location>
        <begin position="24"/>
        <end position="277"/>
    </location>
</feature>
<dbReference type="eggNOG" id="KOG1217">
    <property type="taxonomic scope" value="Eukaryota"/>
</dbReference>
<evidence type="ECO:0000256" key="3">
    <source>
        <dbReference type="SAM" id="SignalP"/>
    </source>
</evidence>
<dbReference type="InterPro" id="IPR051830">
    <property type="entry name" value="NOTCH_homolog"/>
</dbReference>
<dbReference type="RefSeq" id="XP_002500920.1">
    <property type="nucleotide sequence ID" value="XM_002500874.1"/>
</dbReference>
<keyword evidence="2" id="KW-0812">Transmembrane</keyword>
<dbReference type="AlphaFoldDB" id="C1E1J5"/>
<dbReference type="Proteomes" id="UP000002009">
    <property type="component" value="Chromosome 3"/>
</dbReference>
<feature type="disulfide bond" evidence="1">
    <location>
        <begin position="145"/>
        <end position="154"/>
    </location>
</feature>
<gene>
    <name evidence="5" type="ORF">MICPUN_56895</name>
</gene>
<keyword evidence="1" id="KW-1015">Disulfide bond</keyword>
<dbReference type="PROSITE" id="PS50026">
    <property type="entry name" value="EGF_3"/>
    <property type="match status" value="4"/>
</dbReference>
<dbReference type="SUPFAM" id="SSF57196">
    <property type="entry name" value="EGF/Laminin"/>
    <property type="match status" value="2"/>
</dbReference>
<dbReference type="EMBL" id="CP001324">
    <property type="protein sequence ID" value="ACO62178.1"/>
    <property type="molecule type" value="Genomic_DNA"/>
</dbReference>
<evidence type="ECO:0000256" key="2">
    <source>
        <dbReference type="SAM" id="Phobius"/>
    </source>
</evidence>
<feature type="signal peptide" evidence="3">
    <location>
        <begin position="1"/>
        <end position="23"/>
    </location>
</feature>
<reference evidence="5 6" key="1">
    <citation type="journal article" date="2009" name="Science">
        <title>Green evolution and dynamic adaptations revealed by genomes of the marine picoeukaryotes Micromonas.</title>
        <authorList>
            <person name="Worden A.Z."/>
            <person name="Lee J.H."/>
            <person name="Mock T."/>
            <person name="Rouze P."/>
            <person name="Simmons M.P."/>
            <person name="Aerts A.L."/>
            <person name="Allen A.E."/>
            <person name="Cuvelier M.L."/>
            <person name="Derelle E."/>
            <person name="Everett M.V."/>
            <person name="Foulon E."/>
            <person name="Grimwood J."/>
            <person name="Gundlach H."/>
            <person name="Henrissat B."/>
            <person name="Napoli C."/>
            <person name="McDonald S.M."/>
            <person name="Parker M.S."/>
            <person name="Rombauts S."/>
            <person name="Salamov A."/>
            <person name="Von Dassow P."/>
            <person name="Badger J.H."/>
            <person name="Coutinho P.M."/>
            <person name="Demir E."/>
            <person name="Dubchak I."/>
            <person name="Gentemann C."/>
            <person name="Eikrem W."/>
            <person name="Gready J.E."/>
            <person name="John U."/>
            <person name="Lanier W."/>
            <person name="Lindquist E.A."/>
            <person name="Lucas S."/>
            <person name="Mayer K.F."/>
            <person name="Moreau H."/>
            <person name="Not F."/>
            <person name="Otillar R."/>
            <person name="Panaud O."/>
            <person name="Pangilinan J."/>
            <person name="Paulsen I."/>
            <person name="Piegu B."/>
            <person name="Poliakov A."/>
            <person name="Robbens S."/>
            <person name="Schmutz J."/>
            <person name="Toulza E."/>
            <person name="Wyss T."/>
            <person name="Zelensky A."/>
            <person name="Zhou K."/>
            <person name="Armbrust E.V."/>
            <person name="Bhattacharya D."/>
            <person name="Goodenough U.W."/>
            <person name="Van de Peer Y."/>
            <person name="Grigoriev I.V."/>
        </authorList>
    </citation>
    <scope>NUCLEOTIDE SEQUENCE [LARGE SCALE GENOMIC DNA]</scope>
    <source>
        <strain evidence="6">RCC299 / NOUM17</strain>
    </source>
</reference>
<keyword evidence="6" id="KW-1185">Reference proteome</keyword>
<feature type="domain" description="EGF-like" evidence="4">
    <location>
        <begin position="117"/>
        <end position="155"/>
    </location>
</feature>
<feature type="domain" description="EGF-like" evidence="4">
    <location>
        <begin position="79"/>
        <end position="113"/>
    </location>
</feature>
<feature type="disulfide bond" evidence="1">
    <location>
        <begin position="182"/>
        <end position="191"/>
    </location>
</feature>
<evidence type="ECO:0000313" key="5">
    <source>
        <dbReference type="EMBL" id="ACO62178.1"/>
    </source>
</evidence>
<dbReference type="SMART" id="SM00181">
    <property type="entry name" value="EGF"/>
    <property type="match status" value="4"/>
</dbReference>
<name>C1E1J5_MICCC</name>
<dbReference type="PROSITE" id="PS01186">
    <property type="entry name" value="EGF_2"/>
    <property type="match status" value="2"/>
</dbReference>
<feature type="domain" description="EGF-like" evidence="4">
    <location>
        <begin position="158"/>
        <end position="192"/>
    </location>
</feature>
<feature type="disulfide bond" evidence="1">
    <location>
        <begin position="103"/>
        <end position="112"/>
    </location>
</feature>
<evidence type="ECO:0000313" key="6">
    <source>
        <dbReference type="Proteomes" id="UP000002009"/>
    </source>
</evidence>
<evidence type="ECO:0000259" key="4">
    <source>
        <dbReference type="PROSITE" id="PS50026"/>
    </source>
</evidence>
<dbReference type="InterPro" id="IPR000742">
    <property type="entry name" value="EGF"/>
</dbReference>
<dbReference type="Gene3D" id="2.10.25.10">
    <property type="entry name" value="Laminin"/>
    <property type="match status" value="2"/>
</dbReference>
<dbReference type="PANTHER" id="PTHR24033:SF151">
    <property type="entry name" value="NOTCH 2"/>
    <property type="match status" value="1"/>
</dbReference>
<keyword evidence="2" id="KW-0472">Membrane</keyword>
<dbReference type="KEGG" id="mis:MICPUN_56895"/>
<feature type="disulfide bond" evidence="1">
    <location>
        <begin position="66"/>
        <end position="75"/>
    </location>
</feature>
<keyword evidence="3" id="KW-0732">Signal</keyword>
<sequence>MRTHAFRLGAVLFLALATTGAFAGDCTGLLNCNDCASIAAISNHKCLNGGTCNAAYASSDDKVCICPSSTEGVECQTPGVTRCAGGSWCGNNGECGTNFRCKCTVGFTGNRCEESQPPDNCVIPSNHQCLNGGKCTNNTNTPCNCPPNVGGPSCEKVDVRVCVDGTYCENGGDCKVSGGCACDEGFIGATCGEVDREWFQARYNSGGGSSSSKKEVVNVAAAVAVPLVLIIAAGGGFMAYMVHKERKGAPLFSKIDDVPDVEMSARNALPAPAVAKA</sequence>
<evidence type="ECO:0000256" key="1">
    <source>
        <dbReference type="PROSITE-ProRule" id="PRU00076"/>
    </source>
</evidence>
<dbReference type="OrthoDB" id="18487at2759"/>
<keyword evidence="2" id="KW-1133">Transmembrane helix</keyword>
<dbReference type="GeneID" id="8241686"/>
<accession>C1E1J5</accession>
<keyword evidence="1" id="KW-0245">EGF-like domain</keyword>
<dbReference type="STRING" id="296587.C1E1J5"/>
<feature type="transmembrane region" description="Helical" evidence="2">
    <location>
        <begin position="219"/>
        <end position="242"/>
    </location>
</feature>
<feature type="domain" description="EGF-like" evidence="4">
    <location>
        <begin position="37"/>
        <end position="76"/>
    </location>
</feature>
<organism evidence="5 6">
    <name type="scientific">Micromonas commoda (strain RCC299 / NOUM17 / CCMP2709)</name>
    <name type="common">Picoplanktonic green alga</name>
    <dbReference type="NCBI Taxonomy" id="296587"/>
    <lineage>
        <taxon>Eukaryota</taxon>
        <taxon>Viridiplantae</taxon>
        <taxon>Chlorophyta</taxon>
        <taxon>Mamiellophyceae</taxon>
        <taxon>Mamiellales</taxon>
        <taxon>Mamiellaceae</taxon>
        <taxon>Micromonas</taxon>
    </lineage>
</organism>
<dbReference type="PANTHER" id="PTHR24033">
    <property type="entry name" value="EGF-LIKE DOMAIN-CONTAINING PROTEIN"/>
    <property type="match status" value="1"/>
</dbReference>
<protein>
    <recommendedName>
        <fullName evidence="4">EGF-like domain-containing protein</fullName>
    </recommendedName>
</protein>
<dbReference type="PROSITE" id="PS00022">
    <property type="entry name" value="EGF_1"/>
    <property type="match status" value="4"/>
</dbReference>
<comment type="caution">
    <text evidence="1">Lacks conserved residue(s) required for the propagation of feature annotation.</text>
</comment>
<proteinExistence type="predicted"/>